<feature type="domain" description="WSC" evidence="8">
    <location>
        <begin position="37"/>
        <end position="134"/>
    </location>
</feature>
<keyword evidence="3 7" id="KW-0732">Signal</keyword>
<dbReference type="PROSITE" id="PS51212">
    <property type="entry name" value="WSC"/>
    <property type="match status" value="2"/>
</dbReference>
<comment type="caution">
    <text evidence="9">The sequence shown here is derived from an EMBL/GenBank/DDBJ whole genome shotgun (WGS) entry which is preliminary data.</text>
</comment>
<dbReference type="EMBL" id="JAGPXC010000006">
    <property type="protein sequence ID" value="KAH6652362.1"/>
    <property type="molecule type" value="Genomic_DNA"/>
</dbReference>
<feature type="signal peptide" evidence="7">
    <location>
        <begin position="1"/>
        <end position="22"/>
    </location>
</feature>
<accession>A0A9P8UHY9</accession>
<dbReference type="GO" id="GO:0005886">
    <property type="term" value="C:plasma membrane"/>
    <property type="evidence" value="ECO:0007669"/>
    <property type="project" value="TreeGrafter"/>
</dbReference>
<keyword evidence="10" id="KW-1185">Reference proteome</keyword>
<evidence type="ECO:0000256" key="6">
    <source>
        <dbReference type="ARBA" id="ARBA00023180"/>
    </source>
</evidence>
<keyword evidence="4" id="KW-1133">Transmembrane helix</keyword>
<evidence type="ECO:0000256" key="5">
    <source>
        <dbReference type="ARBA" id="ARBA00023136"/>
    </source>
</evidence>
<protein>
    <submittedName>
        <fullName evidence="9">WSC domain-containing protein</fullName>
    </submittedName>
</protein>
<evidence type="ECO:0000313" key="10">
    <source>
        <dbReference type="Proteomes" id="UP000758603"/>
    </source>
</evidence>
<gene>
    <name evidence="9" type="ORF">BKA67DRAFT_680894</name>
</gene>
<keyword evidence="2" id="KW-0812">Transmembrane</keyword>
<evidence type="ECO:0000256" key="1">
    <source>
        <dbReference type="ARBA" id="ARBA00004167"/>
    </source>
</evidence>
<dbReference type="InterPro" id="IPR002889">
    <property type="entry name" value="WSC_carb-bd"/>
</dbReference>
<keyword evidence="5" id="KW-0472">Membrane</keyword>
<feature type="domain" description="WSC" evidence="8">
    <location>
        <begin position="147"/>
        <end position="244"/>
    </location>
</feature>
<sequence>MRSLLTIKAAVAFYLGGYGVLAENWEGVPTVGKTVDGTKYIGCPVEIPGRVLTGPSYSNDSMTIESCAAYCVKNNLPLFGVEYGRECYCGRYIPPNVIMPGKPSDCNMNCKNNKASSTKQLCGGPSRMSVFNMTTFNAPGALKTSTDWTYKSCFMEPQWGRALSNLVKADDRLTINMCLDACKSANYKFAGLEYGRECWCGNTMADGLEDASDPACVMQCDMVCGGNSSQICGGRATISMYARTNSKRHVTHEDEVHENHHTPAKEFIEVAARKGRFLRIRRPSVRRQQLNQEE</sequence>
<evidence type="ECO:0000259" key="8">
    <source>
        <dbReference type="PROSITE" id="PS51212"/>
    </source>
</evidence>
<dbReference type="OrthoDB" id="5985073at2759"/>
<dbReference type="AlphaFoldDB" id="A0A9P8UHY9"/>
<dbReference type="Proteomes" id="UP000758603">
    <property type="component" value="Unassembled WGS sequence"/>
</dbReference>
<proteinExistence type="predicted"/>
<organism evidence="9 10">
    <name type="scientific">Truncatella angustata</name>
    <dbReference type="NCBI Taxonomy" id="152316"/>
    <lineage>
        <taxon>Eukaryota</taxon>
        <taxon>Fungi</taxon>
        <taxon>Dikarya</taxon>
        <taxon>Ascomycota</taxon>
        <taxon>Pezizomycotina</taxon>
        <taxon>Sordariomycetes</taxon>
        <taxon>Xylariomycetidae</taxon>
        <taxon>Amphisphaeriales</taxon>
        <taxon>Sporocadaceae</taxon>
        <taxon>Truncatella</taxon>
    </lineage>
</organism>
<evidence type="ECO:0000256" key="4">
    <source>
        <dbReference type="ARBA" id="ARBA00022989"/>
    </source>
</evidence>
<reference evidence="9" key="1">
    <citation type="journal article" date="2021" name="Nat. Commun.">
        <title>Genetic determinants of endophytism in the Arabidopsis root mycobiome.</title>
        <authorList>
            <person name="Mesny F."/>
            <person name="Miyauchi S."/>
            <person name="Thiergart T."/>
            <person name="Pickel B."/>
            <person name="Atanasova L."/>
            <person name="Karlsson M."/>
            <person name="Huettel B."/>
            <person name="Barry K.W."/>
            <person name="Haridas S."/>
            <person name="Chen C."/>
            <person name="Bauer D."/>
            <person name="Andreopoulos W."/>
            <person name="Pangilinan J."/>
            <person name="LaButti K."/>
            <person name="Riley R."/>
            <person name="Lipzen A."/>
            <person name="Clum A."/>
            <person name="Drula E."/>
            <person name="Henrissat B."/>
            <person name="Kohler A."/>
            <person name="Grigoriev I.V."/>
            <person name="Martin F.M."/>
            <person name="Hacquard S."/>
        </authorList>
    </citation>
    <scope>NUCLEOTIDE SEQUENCE</scope>
    <source>
        <strain evidence="9">MPI-SDFR-AT-0073</strain>
    </source>
</reference>
<dbReference type="PANTHER" id="PTHR24269:SF16">
    <property type="entry name" value="PROTEIN SLG1"/>
    <property type="match status" value="1"/>
</dbReference>
<dbReference type="PANTHER" id="PTHR24269">
    <property type="entry name" value="KREMEN PROTEIN"/>
    <property type="match status" value="1"/>
</dbReference>
<evidence type="ECO:0000256" key="3">
    <source>
        <dbReference type="ARBA" id="ARBA00022729"/>
    </source>
</evidence>
<evidence type="ECO:0000313" key="9">
    <source>
        <dbReference type="EMBL" id="KAH6652362.1"/>
    </source>
</evidence>
<evidence type="ECO:0000256" key="2">
    <source>
        <dbReference type="ARBA" id="ARBA00022692"/>
    </source>
</evidence>
<dbReference type="GeneID" id="70137801"/>
<dbReference type="SMART" id="SM00321">
    <property type="entry name" value="WSC"/>
    <property type="match status" value="2"/>
</dbReference>
<evidence type="ECO:0000256" key="7">
    <source>
        <dbReference type="SAM" id="SignalP"/>
    </source>
</evidence>
<dbReference type="RefSeq" id="XP_045956640.1">
    <property type="nucleotide sequence ID" value="XM_046108910.1"/>
</dbReference>
<dbReference type="Pfam" id="PF01822">
    <property type="entry name" value="WSC"/>
    <property type="match status" value="2"/>
</dbReference>
<keyword evidence="6" id="KW-0325">Glycoprotein</keyword>
<feature type="chain" id="PRO_5040375876" evidence="7">
    <location>
        <begin position="23"/>
        <end position="294"/>
    </location>
</feature>
<dbReference type="InterPro" id="IPR051836">
    <property type="entry name" value="Kremen_rcpt"/>
</dbReference>
<comment type="subcellular location">
    <subcellularLocation>
        <location evidence="1">Membrane</location>
        <topology evidence="1">Single-pass membrane protein</topology>
    </subcellularLocation>
</comment>
<name>A0A9P8UHY9_9PEZI</name>